<dbReference type="PANTHER" id="PTHR43283">
    <property type="entry name" value="BETA-LACTAMASE-RELATED"/>
    <property type="match status" value="1"/>
</dbReference>
<dbReference type="RefSeq" id="WP_081191861.1">
    <property type="nucleotide sequence ID" value="NZ_MWIH01000005.1"/>
</dbReference>
<dbReference type="InterPro" id="IPR012338">
    <property type="entry name" value="Beta-lactam/transpept-like"/>
</dbReference>
<feature type="chain" id="PRO_5013229592" evidence="2">
    <location>
        <begin position="27"/>
        <end position="582"/>
    </location>
</feature>
<feature type="signal peptide" evidence="2">
    <location>
        <begin position="1"/>
        <end position="26"/>
    </location>
</feature>
<dbReference type="Pfam" id="PF20773">
    <property type="entry name" value="InhA-like_MAM"/>
    <property type="match status" value="1"/>
</dbReference>
<dbReference type="Pfam" id="PF00144">
    <property type="entry name" value="Beta-lactamase"/>
    <property type="match status" value="1"/>
</dbReference>
<evidence type="ECO:0000256" key="2">
    <source>
        <dbReference type="SAM" id="SignalP"/>
    </source>
</evidence>
<dbReference type="InterPro" id="IPR001466">
    <property type="entry name" value="Beta-lactam-related"/>
</dbReference>
<evidence type="ECO:0000313" key="5">
    <source>
        <dbReference type="Proteomes" id="UP000192591"/>
    </source>
</evidence>
<keyword evidence="1 4" id="KW-0378">Hydrolase</keyword>
<gene>
    <name evidence="4" type="ORF">B1813_12125</name>
</gene>
<dbReference type="PANTHER" id="PTHR43283:SF11">
    <property type="entry name" value="BETA-LACTAMASE-RELATED DOMAIN-CONTAINING PROTEIN"/>
    <property type="match status" value="1"/>
</dbReference>
<proteinExistence type="predicted"/>
<evidence type="ECO:0000259" key="3">
    <source>
        <dbReference type="Pfam" id="PF00144"/>
    </source>
</evidence>
<accession>A0A1V9A6W1</accession>
<dbReference type="InterPro" id="IPR050789">
    <property type="entry name" value="Diverse_Enzym_Activities"/>
</dbReference>
<sequence>MRAKATVLRIAALVAILTVTGATAMAAVRADSGRFDRPQRGFAPSDTVLEAASPERAGLDPAPIREAERTIAGMAESDYVDGHPLFAGAVGLLAHDGKVVDTYATGSALRYADGEGTELPADEQVPMRDDTIFDIASVTKLFTSIAVMQLVERGEVELTSPVASYLPEFGVNGKRDITVEQLLTHTSGLEPSLFLWRDWPDRQARIDAVLRVAPQDEPGTTYTYSDLNLITLGLLAERVTGDPLDEVVADGITDPLGMTDTEFNPPERKLDRVAATEFQATPARGMVRGEVHDENAWSLGGVAGHAGLFSTARDLGVLAQALLNGGTYDGERVLRPSTVLQLFTDYNSEFPGDSHGLGFELDQIWYMGGLTSPSTAGHTGYTGTSLVIDRQSRSVAVLLTNRVHPSRSWGSVNPARQAWAGGLARALAVEPTTGSRAWFSAIGDDNTATLTTPRLDPRGREATVSFDAFISSEESDRLVLEASTDRGATWTTVPVRARGSGAPKGTVTSLSGTDHRHWWSVRARTPRAEDLTLRWRFTTDGNYTARGVLVDGIRVMGARGVLFDGERHPDRLDARGFTATDR</sequence>
<reference evidence="4 5" key="1">
    <citation type="submission" date="2017-02" db="EMBL/GenBank/DDBJ databases">
        <title>Draft genome of Saccharomonospora sp. 154.</title>
        <authorList>
            <person name="Alonso-Carmona G.S."/>
            <person name="De La Haba R."/>
            <person name="Vera-Gargallo B."/>
            <person name="Sandoval-Trujillo A.H."/>
            <person name="Ramirez-Duran N."/>
            <person name="Ventosa A."/>
        </authorList>
    </citation>
    <scope>NUCLEOTIDE SEQUENCE [LARGE SCALE GENOMIC DNA]</scope>
    <source>
        <strain evidence="4 5">LRS4.154</strain>
    </source>
</reference>
<dbReference type="STRING" id="1962155.B1813_12125"/>
<dbReference type="SUPFAM" id="SSF56601">
    <property type="entry name" value="beta-lactamase/transpeptidase-like"/>
    <property type="match status" value="1"/>
</dbReference>
<dbReference type="Proteomes" id="UP000192591">
    <property type="component" value="Unassembled WGS sequence"/>
</dbReference>
<keyword evidence="5" id="KW-1185">Reference proteome</keyword>
<dbReference type="Gene3D" id="3.40.710.10">
    <property type="entry name" value="DD-peptidase/beta-lactamase superfamily"/>
    <property type="match status" value="1"/>
</dbReference>
<name>A0A1V9A6W1_SACPI</name>
<organism evidence="4 5">
    <name type="scientific">Saccharomonospora piscinae</name>
    <dbReference type="NCBI Taxonomy" id="687388"/>
    <lineage>
        <taxon>Bacteria</taxon>
        <taxon>Bacillati</taxon>
        <taxon>Actinomycetota</taxon>
        <taxon>Actinomycetes</taxon>
        <taxon>Pseudonocardiales</taxon>
        <taxon>Pseudonocardiaceae</taxon>
        <taxon>Saccharomonospora</taxon>
    </lineage>
</organism>
<comment type="caution">
    <text evidence="4">The sequence shown here is derived from an EMBL/GenBank/DDBJ whole genome shotgun (WGS) entry which is preliminary data.</text>
</comment>
<keyword evidence="2" id="KW-0732">Signal</keyword>
<dbReference type="AlphaFoldDB" id="A0A1V9A6W1"/>
<feature type="domain" description="Beta-lactamase-related" evidence="3">
    <location>
        <begin position="71"/>
        <end position="413"/>
    </location>
</feature>
<evidence type="ECO:0000256" key="1">
    <source>
        <dbReference type="ARBA" id="ARBA00022801"/>
    </source>
</evidence>
<dbReference type="GO" id="GO:0016787">
    <property type="term" value="F:hydrolase activity"/>
    <property type="evidence" value="ECO:0007669"/>
    <property type="project" value="UniProtKB-KW"/>
</dbReference>
<dbReference type="EMBL" id="MWIH01000005">
    <property type="protein sequence ID" value="OQO92869.1"/>
    <property type="molecule type" value="Genomic_DNA"/>
</dbReference>
<evidence type="ECO:0000313" key="4">
    <source>
        <dbReference type="EMBL" id="OQO92869.1"/>
    </source>
</evidence>
<protein>
    <submittedName>
        <fullName evidence="4">Serine hydrolase</fullName>
    </submittedName>
</protein>
<dbReference type="Gene3D" id="2.60.120.260">
    <property type="entry name" value="Galactose-binding domain-like"/>
    <property type="match status" value="1"/>
</dbReference>